<dbReference type="EMBL" id="LAZR01043946">
    <property type="protein sequence ID" value="KKL05862.1"/>
    <property type="molecule type" value="Genomic_DNA"/>
</dbReference>
<sequence>MMNTKHLAEYIIENSHEDADAKIVAQAYLDLLKEMEGKVLVPVDFIKNVSQLINYIDEEGPTAKAWEPITEICESIKTMIAARVDEDFDYSTLRRKK</sequence>
<reference evidence="1" key="1">
    <citation type="journal article" date="2015" name="Nature">
        <title>Complex archaea that bridge the gap between prokaryotes and eukaryotes.</title>
        <authorList>
            <person name="Spang A."/>
            <person name="Saw J.H."/>
            <person name="Jorgensen S.L."/>
            <person name="Zaremba-Niedzwiedzka K."/>
            <person name="Martijn J."/>
            <person name="Lind A.E."/>
            <person name="van Eijk R."/>
            <person name="Schleper C."/>
            <person name="Guy L."/>
            <person name="Ettema T.J."/>
        </authorList>
    </citation>
    <scope>NUCLEOTIDE SEQUENCE</scope>
</reference>
<dbReference type="AlphaFoldDB" id="A0A0F9AW95"/>
<evidence type="ECO:0000313" key="1">
    <source>
        <dbReference type="EMBL" id="KKL05862.1"/>
    </source>
</evidence>
<accession>A0A0F9AW95</accession>
<comment type="caution">
    <text evidence="1">The sequence shown here is derived from an EMBL/GenBank/DDBJ whole genome shotgun (WGS) entry which is preliminary data.</text>
</comment>
<protein>
    <submittedName>
        <fullName evidence="1">Uncharacterized protein</fullName>
    </submittedName>
</protein>
<proteinExistence type="predicted"/>
<organism evidence="1">
    <name type="scientific">marine sediment metagenome</name>
    <dbReference type="NCBI Taxonomy" id="412755"/>
    <lineage>
        <taxon>unclassified sequences</taxon>
        <taxon>metagenomes</taxon>
        <taxon>ecological metagenomes</taxon>
    </lineage>
</organism>
<name>A0A0F9AW95_9ZZZZ</name>
<gene>
    <name evidence="1" type="ORF">LCGC14_2601800</name>
</gene>